<feature type="transmembrane region" description="Helical" evidence="8">
    <location>
        <begin position="232"/>
        <end position="248"/>
    </location>
</feature>
<dbReference type="PATRIC" id="fig|576611.7.peg.518"/>
<name>A0A0E3ZJ36_9BURK</name>
<evidence type="ECO:0000256" key="7">
    <source>
        <dbReference type="ARBA" id="ARBA00023136"/>
    </source>
</evidence>
<comment type="similarity">
    <text evidence="2">Belongs to the AzlC family.</text>
</comment>
<gene>
    <name evidence="9" type="ORF">CL55_00005130</name>
</gene>
<protein>
    <submittedName>
        <fullName evidence="9">Branched-chain amino acid permease (Azaleucine resistance)</fullName>
    </submittedName>
</protein>
<feature type="transmembrane region" description="Helical" evidence="8">
    <location>
        <begin position="209"/>
        <end position="226"/>
    </location>
</feature>
<accession>A0A0E3ZJ36</accession>
<dbReference type="GO" id="GO:1903785">
    <property type="term" value="P:L-valine transmembrane transport"/>
    <property type="evidence" value="ECO:0007669"/>
    <property type="project" value="TreeGrafter"/>
</dbReference>
<keyword evidence="5 8" id="KW-0812">Transmembrane</keyword>
<dbReference type="HOGENOM" id="CLU_093154_0_0_4"/>
<evidence type="ECO:0000256" key="5">
    <source>
        <dbReference type="ARBA" id="ARBA00022692"/>
    </source>
</evidence>
<reference evidence="9 10" key="1">
    <citation type="submission" date="2014-03" db="EMBL/GenBank/DDBJ databases">
        <title>Genome of Polynucleobacter strain MWH-MoK4.</title>
        <authorList>
            <person name="Hahn M.W."/>
        </authorList>
    </citation>
    <scope>NUCLEOTIDE SEQUENCE [LARGE SCALE GENOMIC DNA]</scope>
    <source>
        <strain evidence="9 10">MWH-MoK4</strain>
    </source>
</reference>
<evidence type="ECO:0000256" key="2">
    <source>
        <dbReference type="ARBA" id="ARBA00010735"/>
    </source>
</evidence>
<feature type="transmembrane region" description="Helical" evidence="8">
    <location>
        <begin position="30"/>
        <end position="53"/>
    </location>
</feature>
<sequence>MSSADQPFIDPSEIKLEASVVQRYKNRSEAFWAGIRDAAGAPAMVLFAGMVGFGAMGKTSGMDAWFTTATSFFMFALPGQVVLLEMAITGSSVIAIALAVTLTSSRFITMTVTLFPQFHEKDRNRGLYASVHLLAMTAWAISMREFQTIEAKHRSSYFIGLGLLCWIISIPGTILGYLLAGVVPPYVTLGLVFINPLFFLLTFAEVKPWINRIAIGLGFILGPFFFLLDRDTSLLTTGLVGGTIAYVFDRKVLRKRAGVIS</sequence>
<dbReference type="STRING" id="1835254.CL55_00005130"/>
<keyword evidence="6 8" id="KW-1133">Transmembrane helix</keyword>
<evidence type="ECO:0000256" key="8">
    <source>
        <dbReference type="SAM" id="Phobius"/>
    </source>
</evidence>
<dbReference type="OrthoDB" id="8891105at2"/>
<keyword evidence="7 8" id="KW-0472">Membrane</keyword>
<keyword evidence="10" id="KW-1185">Reference proteome</keyword>
<evidence type="ECO:0000256" key="3">
    <source>
        <dbReference type="ARBA" id="ARBA00022448"/>
    </source>
</evidence>
<keyword evidence="3" id="KW-0813">Transport</keyword>
<dbReference type="GO" id="GO:0005886">
    <property type="term" value="C:plasma membrane"/>
    <property type="evidence" value="ECO:0007669"/>
    <property type="project" value="UniProtKB-SubCell"/>
</dbReference>
<organism evidence="9 10">
    <name type="scientific">Polynucleobacter duraquae</name>
    <dbReference type="NCBI Taxonomy" id="1835254"/>
    <lineage>
        <taxon>Bacteria</taxon>
        <taxon>Pseudomonadati</taxon>
        <taxon>Pseudomonadota</taxon>
        <taxon>Betaproteobacteria</taxon>
        <taxon>Burkholderiales</taxon>
        <taxon>Burkholderiaceae</taxon>
        <taxon>Polynucleobacter</taxon>
    </lineage>
</organism>
<dbReference type="Proteomes" id="UP000061135">
    <property type="component" value="Chromosome"/>
</dbReference>
<evidence type="ECO:0000256" key="4">
    <source>
        <dbReference type="ARBA" id="ARBA00022475"/>
    </source>
</evidence>
<feature type="transmembrane region" description="Helical" evidence="8">
    <location>
        <begin position="186"/>
        <end position="204"/>
    </location>
</feature>
<evidence type="ECO:0000256" key="6">
    <source>
        <dbReference type="ARBA" id="ARBA00022989"/>
    </source>
</evidence>
<dbReference type="PANTHER" id="PTHR34979">
    <property type="entry name" value="INNER MEMBRANE PROTEIN YGAZ"/>
    <property type="match status" value="1"/>
</dbReference>
<dbReference type="KEGG" id="pdq:CL55_00005130"/>
<dbReference type="Pfam" id="PF03591">
    <property type="entry name" value="AzlC"/>
    <property type="match status" value="1"/>
</dbReference>
<feature type="transmembrane region" description="Helical" evidence="8">
    <location>
        <begin position="93"/>
        <end position="115"/>
    </location>
</feature>
<proteinExistence type="inferred from homology"/>
<keyword evidence="4" id="KW-1003">Cell membrane</keyword>
<evidence type="ECO:0000313" key="9">
    <source>
        <dbReference type="EMBL" id="AKD24846.1"/>
    </source>
</evidence>
<feature type="transmembrane region" description="Helical" evidence="8">
    <location>
        <begin position="158"/>
        <end position="180"/>
    </location>
</feature>
<dbReference type="RefSeq" id="WP_046329738.1">
    <property type="nucleotide sequence ID" value="NZ_CP007501.1"/>
</dbReference>
<comment type="subcellular location">
    <subcellularLocation>
        <location evidence="1">Cell membrane</location>
        <topology evidence="1">Multi-pass membrane protein</topology>
    </subcellularLocation>
</comment>
<dbReference type="AlphaFoldDB" id="A0A0E3ZJ36"/>
<evidence type="ECO:0000313" key="10">
    <source>
        <dbReference type="Proteomes" id="UP000061135"/>
    </source>
</evidence>
<feature type="transmembrane region" description="Helical" evidence="8">
    <location>
        <begin position="65"/>
        <end position="84"/>
    </location>
</feature>
<feature type="transmembrane region" description="Helical" evidence="8">
    <location>
        <begin position="127"/>
        <end position="146"/>
    </location>
</feature>
<dbReference type="EMBL" id="CP007501">
    <property type="protein sequence ID" value="AKD24846.1"/>
    <property type="molecule type" value="Genomic_DNA"/>
</dbReference>
<dbReference type="PANTHER" id="PTHR34979:SF1">
    <property type="entry name" value="INNER MEMBRANE PROTEIN YGAZ"/>
    <property type="match status" value="1"/>
</dbReference>
<dbReference type="InterPro" id="IPR011606">
    <property type="entry name" value="Brnchd-chn_aa_trnsp_permease"/>
</dbReference>
<evidence type="ECO:0000256" key="1">
    <source>
        <dbReference type="ARBA" id="ARBA00004651"/>
    </source>
</evidence>